<evidence type="ECO:0000259" key="2">
    <source>
        <dbReference type="Pfam" id="PF04183"/>
    </source>
</evidence>
<dbReference type="InterPro" id="IPR007310">
    <property type="entry name" value="Aerobactin_biosyn_IucA/IucC_N"/>
</dbReference>
<feature type="domain" description="Aerobactin siderophore biosynthesis IucA/IucC N-terminal" evidence="2">
    <location>
        <begin position="181"/>
        <end position="421"/>
    </location>
</feature>
<reference evidence="4" key="1">
    <citation type="submission" date="2013-01" db="EMBL/GenBank/DDBJ databases">
        <title>Genome draft of Hydrogenophaga taeniospiralis 2K1.</title>
        <authorList>
            <person name="Gomila M."/>
            <person name="Lalucat J."/>
        </authorList>
    </citation>
    <scope>NUCLEOTIDE SEQUENCE</scope>
    <source>
        <strain evidence="4">CCUG 15921</strain>
    </source>
</reference>
<feature type="domain" description="Aerobactin siderophore biosynthesis IucA/IucC-like C-terminal" evidence="3">
    <location>
        <begin position="450"/>
        <end position="620"/>
    </location>
</feature>
<evidence type="ECO:0000256" key="1">
    <source>
        <dbReference type="ARBA" id="ARBA00007832"/>
    </source>
</evidence>
<dbReference type="AlphaFoldDB" id="A0A9X4SA08"/>
<dbReference type="InterPro" id="IPR037455">
    <property type="entry name" value="LucA/IucC-like"/>
</dbReference>
<protein>
    <submittedName>
        <fullName evidence="4">IucA/IucC protein</fullName>
    </submittedName>
</protein>
<dbReference type="InterPro" id="IPR022770">
    <property type="entry name" value="IucA/IucC-like_C"/>
</dbReference>
<keyword evidence="5" id="KW-1185">Reference proteome</keyword>
<dbReference type="Pfam" id="PF06276">
    <property type="entry name" value="FhuF"/>
    <property type="match status" value="1"/>
</dbReference>
<organism evidence="4 5">
    <name type="scientific">Hydrogenophaga taeniospiralis CCUG 15921</name>
    <dbReference type="NCBI Taxonomy" id="1281780"/>
    <lineage>
        <taxon>Bacteria</taxon>
        <taxon>Pseudomonadati</taxon>
        <taxon>Pseudomonadota</taxon>
        <taxon>Betaproteobacteria</taxon>
        <taxon>Burkholderiales</taxon>
        <taxon>Comamonadaceae</taxon>
        <taxon>Hydrogenophaga</taxon>
    </lineage>
</organism>
<dbReference type="RefSeq" id="WP_068167891.1">
    <property type="nucleotide sequence ID" value="NZ_AOGK01000033.1"/>
</dbReference>
<dbReference type="GO" id="GO:0019290">
    <property type="term" value="P:siderophore biosynthetic process"/>
    <property type="evidence" value="ECO:0007669"/>
    <property type="project" value="InterPro"/>
</dbReference>
<comment type="caution">
    <text evidence="4">The sequence shown here is derived from an EMBL/GenBank/DDBJ whole genome shotgun (WGS) entry which is preliminary data.</text>
</comment>
<evidence type="ECO:0000313" key="5">
    <source>
        <dbReference type="Proteomes" id="UP001152876"/>
    </source>
</evidence>
<accession>A0A9X4SA08</accession>
<dbReference type="OrthoDB" id="495728at2"/>
<dbReference type="Gene3D" id="1.10.510.40">
    <property type="match status" value="1"/>
</dbReference>
<gene>
    <name evidence="4" type="ORF">H010_23531</name>
</gene>
<comment type="similarity">
    <text evidence="1">Belongs to the IucA/IucC family.</text>
</comment>
<dbReference type="PANTHER" id="PTHR34384">
    <property type="entry name" value="L-2,3-DIAMINOPROPANOATE--CITRATE LIGASE"/>
    <property type="match status" value="1"/>
</dbReference>
<dbReference type="Pfam" id="PF04183">
    <property type="entry name" value="IucA_IucC"/>
    <property type="match status" value="1"/>
</dbReference>
<sequence length="635" mass="70726">MSFESIPDPAALAAPAAAEQRAAIALSERNALRRLVRCLFAEGVLDHRALLFAPNGRTAWLPLWEQRALVHFERLWAAPADTFVNQGGISVLMPGQDPRPIETAGQLIDLLRPGFDFTPTDEGVAALKADVANSVGNDAQARIHREAWNAALGQSIRHSGSAGLVDYLRRNGSTRRAAMLLDQWGSLEGHPFYPTWKAKPHLDAAQVAALSPEFGARVPVRIAALRADMAYMERMPHVSSLHDYFATEFPTLWAPWKAGLRSRGLNETQWLPLPLHAWHLENFVKQQYASEIEAGLLITEGPEVATAPTMSFRTMLPDTPDTAPFIKLPVALWLTSEQRSLQAKSIHMGPRISHVIQRILAAEGGFEGRLEIFAEEVAFHYRNAVTQEDAPGRYLSVAFRQSTRAFERRDGLLPVPVAALLTQAPLTHRPLITELIERSGQRASADAVESFFRCYARVVTQPVIAIYMLYGIGLEAHQQNTSVLFDANGEPKGLLIRDFGDGRTYAPLLNERGLTLQPYVHKGILPTVFTDDIEPVRTFVIDACFVCHLHEVALLLTDEYGLAPTRLWEILREETTAAFDAVASRTTSQAFWLAERDAFLVQPWPTRSVLRMHLQRYADYRLQHLLPNPMATAST</sequence>
<dbReference type="EMBL" id="AOGK01000033">
    <property type="protein sequence ID" value="MDG5978242.1"/>
    <property type="molecule type" value="Genomic_DNA"/>
</dbReference>
<dbReference type="GO" id="GO:0016881">
    <property type="term" value="F:acid-amino acid ligase activity"/>
    <property type="evidence" value="ECO:0007669"/>
    <property type="project" value="UniProtKB-ARBA"/>
</dbReference>
<name>A0A9X4SA08_9BURK</name>
<evidence type="ECO:0000259" key="3">
    <source>
        <dbReference type="Pfam" id="PF06276"/>
    </source>
</evidence>
<dbReference type="Proteomes" id="UP001152876">
    <property type="component" value="Unassembled WGS sequence"/>
</dbReference>
<proteinExistence type="inferred from homology"/>
<evidence type="ECO:0000313" key="4">
    <source>
        <dbReference type="EMBL" id="MDG5978242.1"/>
    </source>
</evidence>
<dbReference type="PANTHER" id="PTHR34384:SF5">
    <property type="entry name" value="L-2,3-DIAMINOPROPANOATE--CITRATE LIGASE"/>
    <property type="match status" value="1"/>
</dbReference>